<accession>A0AA35LIZ7</accession>
<keyword evidence="3" id="KW-1185">Reference proteome</keyword>
<keyword evidence="1" id="KW-0472">Membrane</keyword>
<gene>
    <name evidence="2" type="ORF">PODLI_1B016403</name>
</gene>
<evidence type="ECO:0000313" key="2">
    <source>
        <dbReference type="EMBL" id="CAI5797195.1"/>
    </source>
</evidence>
<feature type="transmembrane region" description="Helical" evidence="1">
    <location>
        <begin position="80"/>
        <end position="99"/>
    </location>
</feature>
<dbReference type="Proteomes" id="UP001178461">
    <property type="component" value="Chromosome 16"/>
</dbReference>
<protein>
    <submittedName>
        <fullName evidence="2">Uncharacterized protein</fullName>
    </submittedName>
</protein>
<dbReference type="EMBL" id="OX395143">
    <property type="protein sequence ID" value="CAI5797195.1"/>
    <property type="molecule type" value="Genomic_DNA"/>
</dbReference>
<sequence>MFCPTNPVIDEAAFIVLLDTGSVNFTCTASLSFVPVTSSHCFSYLGGGLIHSFYLCKDNLCGVHVQGESLVYHKQINQKASLCVTTAWLVLVLLLTSWYTCFSLHSDYLHVGKTLCRVGLRFFVL</sequence>
<reference evidence="2" key="1">
    <citation type="submission" date="2022-12" db="EMBL/GenBank/DDBJ databases">
        <authorList>
            <person name="Alioto T."/>
            <person name="Alioto T."/>
            <person name="Gomez Garrido J."/>
        </authorList>
    </citation>
    <scope>NUCLEOTIDE SEQUENCE</scope>
</reference>
<proteinExistence type="predicted"/>
<keyword evidence="1" id="KW-1133">Transmembrane helix</keyword>
<dbReference type="AlphaFoldDB" id="A0AA35LIZ7"/>
<name>A0AA35LIZ7_9SAUR</name>
<keyword evidence="1" id="KW-0812">Transmembrane</keyword>
<evidence type="ECO:0000256" key="1">
    <source>
        <dbReference type="SAM" id="Phobius"/>
    </source>
</evidence>
<evidence type="ECO:0000313" key="3">
    <source>
        <dbReference type="Proteomes" id="UP001178461"/>
    </source>
</evidence>
<organism evidence="2 3">
    <name type="scientific">Podarcis lilfordi</name>
    <name type="common">Lilford's wall lizard</name>
    <dbReference type="NCBI Taxonomy" id="74358"/>
    <lineage>
        <taxon>Eukaryota</taxon>
        <taxon>Metazoa</taxon>
        <taxon>Chordata</taxon>
        <taxon>Craniata</taxon>
        <taxon>Vertebrata</taxon>
        <taxon>Euteleostomi</taxon>
        <taxon>Lepidosauria</taxon>
        <taxon>Squamata</taxon>
        <taxon>Bifurcata</taxon>
        <taxon>Unidentata</taxon>
        <taxon>Episquamata</taxon>
        <taxon>Laterata</taxon>
        <taxon>Lacertibaenia</taxon>
        <taxon>Lacertidae</taxon>
        <taxon>Podarcis</taxon>
    </lineage>
</organism>